<protein>
    <submittedName>
        <fullName evidence="1">Uncharacterized protein</fullName>
    </submittedName>
</protein>
<name>A0A0E9PDQ5_ANGAN</name>
<organism evidence="1">
    <name type="scientific">Anguilla anguilla</name>
    <name type="common">European freshwater eel</name>
    <name type="synonym">Muraena anguilla</name>
    <dbReference type="NCBI Taxonomy" id="7936"/>
    <lineage>
        <taxon>Eukaryota</taxon>
        <taxon>Metazoa</taxon>
        <taxon>Chordata</taxon>
        <taxon>Craniata</taxon>
        <taxon>Vertebrata</taxon>
        <taxon>Euteleostomi</taxon>
        <taxon>Actinopterygii</taxon>
        <taxon>Neopterygii</taxon>
        <taxon>Teleostei</taxon>
        <taxon>Anguilliformes</taxon>
        <taxon>Anguillidae</taxon>
        <taxon>Anguilla</taxon>
    </lineage>
</organism>
<proteinExistence type="predicted"/>
<reference evidence="1" key="1">
    <citation type="submission" date="2014-11" db="EMBL/GenBank/DDBJ databases">
        <authorList>
            <person name="Amaro Gonzalez C."/>
        </authorList>
    </citation>
    <scope>NUCLEOTIDE SEQUENCE</scope>
</reference>
<dbReference type="EMBL" id="GBXM01106372">
    <property type="protein sequence ID" value="JAH02205.1"/>
    <property type="molecule type" value="Transcribed_RNA"/>
</dbReference>
<sequence length="22" mass="2705">MVVFCKWRYVLIFSKQKARGNM</sequence>
<reference evidence="1" key="2">
    <citation type="journal article" date="2015" name="Fish Shellfish Immunol.">
        <title>Early steps in the European eel (Anguilla anguilla)-Vibrio vulnificus interaction in the gills: Role of the RtxA13 toxin.</title>
        <authorList>
            <person name="Callol A."/>
            <person name="Pajuelo D."/>
            <person name="Ebbesson L."/>
            <person name="Teles M."/>
            <person name="MacKenzie S."/>
            <person name="Amaro C."/>
        </authorList>
    </citation>
    <scope>NUCLEOTIDE SEQUENCE</scope>
</reference>
<accession>A0A0E9PDQ5</accession>
<evidence type="ECO:0000313" key="1">
    <source>
        <dbReference type="EMBL" id="JAH02205.1"/>
    </source>
</evidence>
<dbReference type="AlphaFoldDB" id="A0A0E9PDQ5"/>